<evidence type="ECO:0000256" key="14">
    <source>
        <dbReference type="ARBA" id="ARBA00022723"/>
    </source>
</evidence>
<evidence type="ECO:0000256" key="17">
    <source>
        <dbReference type="ARBA" id="ARBA00022840"/>
    </source>
</evidence>
<evidence type="ECO:0000256" key="22">
    <source>
        <dbReference type="ARBA" id="ARBA00061548"/>
    </source>
</evidence>
<keyword evidence="16" id="KW-0418">Kinase</keyword>
<dbReference type="Pfam" id="PF01288">
    <property type="entry name" value="HPPK"/>
    <property type="match status" value="1"/>
</dbReference>
<feature type="compositionally biased region" description="Basic and acidic residues" evidence="25">
    <location>
        <begin position="1152"/>
        <end position="1163"/>
    </location>
</feature>
<feature type="region of interest" description="Disordered" evidence="25">
    <location>
        <begin position="361"/>
        <end position="380"/>
    </location>
</feature>
<feature type="domain" description="Pterin-binding" evidence="26">
    <location>
        <begin position="842"/>
        <end position="1108"/>
    </location>
</feature>
<dbReference type="InterPro" id="IPR011005">
    <property type="entry name" value="Dihydropteroate_synth-like_sf"/>
</dbReference>
<comment type="similarity">
    <text evidence="22">In the central section; belongs to the HPPK family.</text>
</comment>
<evidence type="ECO:0000256" key="8">
    <source>
        <dbReference type="ARBA" id="ARBA00009640"/>
    </source>
</evidence>
<comment type="catalytic activity">
    <reaction evidence="1">
        <text>(7,8-dihydropterin-6-yl)methyl diphosphate + 4-aminobenzoate = 7,8-dihydropteroate + diphosphate</text>
        <dbReference type="Rhea" id="RHEA:19949"/>
        <dbReference type="ChEBI" id="CHEBI:17836"/>
        <dbReference type="ChEBI" id="CHEBI:17839"/>
        <dbReference type="ChEBI" id="CHEBI:33019"/>
        <dbReference type="ChEBI" id="CHEBI:72950"/>
        <dbReference type="EC" id="2.5.1.15"/>
    </reaction>
</comment>
<sequence>MWSRSLLKPLPRLCRAWGSVKPRSFAHCARSLNEIGSIRPTEHLSSLENAHSRALGFSNDNLHPLEDDNALRGISSSGPASSEASPDDSHPPDSPQAHEIRPDVQAEETGFEAMGNDDFSYTMFKPCDASRATTGVERYKLSIRLPGGGILRGPTSHAQRVQVARMLDHELQQSSASGLGALIMAVRAVSNNLPDGQQLSFVSKGQGDITLSAGNPALSVQACFRGFESLLRDTLLDGMLRVHVYAKCSEMSPTACRGQSFPVHLDLAYLEGTTKMVIQRISDAMSFDERESFAQTIAQSLLRVLRFRTPGLDIDRIRVKAYSSIKKKSILHVNARWGNAESGMPAECDRLSHPVELDVEEYPTDQTTDKRDNDQTREEHSKFFNKITEPRISNPEPKHEEISPDARPLQLASAPPDGREVQFVSAKIQTESLRRFGMSHYRVSLRWPSVPDLPRDRLTQDLVVQATELAIKEAPGKDLMALSHAVQSLLGSIPYCSSAVLQVSDVAHASQRGAEGQPRHSTFALRTTPWGKWQRLWDFSMLAVPFSTTRIADTASHQTGEMDVKFSFSGQPPASSTGRECLEEQRDGMTVAVVEHLRPVIAEGAQISWRELADECAAALSGARLPLKRLSSLDYVSIELSRSSKHGSGRRTPLGAGNSSTNKRSAMIALGSNVGDRIENIEAACRHLDADPDIEIELTSALYETKAMYVEEQAAFLNGMSRIRTNLPPLKLLDRLQSIENELGRVKLIDKGPRNIDLDIATYAHSRVDSERLSIPHKLMLEREFVLRPYCDIHADYVHPKTSRRMSQHLAELTTAGSTMYALAPLAPQCEPLRALEPARRTLVMSILNVTPDSFSDGGSNEPTDLDALRRTVNAHISAGATIIDIGGQSSRPNAPDVSPEQEISRILPAIEVIKSMPEAKHITISVDTYRAAVAEAAIHAGAHIINDISAGLLDDEMLPTVARLGCTYVMMHMRGTPATMQSAENTMYPEGLITTIAIELQRRLKIAQQAGIRRWRIILDPGVGFAKTAEQNAELLGRFGELRNHPRLRSFPWLVGSSRKGFIGKFTGAEDPKDRVEGTAATVTAAIAGGAEIVRVHDVEEMSRVVKMADAMYRRAPSELKGVREAEDDGQEECESEARDEEEMDDDEETKTETEAQDEEQK</sequence>
<dbReference type="GeneID" id="68292674"/>
<evidence type="ECO:0000313" key="27">
    <source>
        <dbReference type="EMBL" id="GIZ43887.1"/>
    </source>
</evidence>
<name>A0A9P3CIL4_9PEZI</name>
<evidence type="ECO:0000256" key="4">
    <source>
        <dbReference type="ARBA" id="ARBA00001946"/>
    </source>
</evidence>
<feature type="compositionally biased region" description="Acidic residues" evidence="25">
    <location>
        <begin position="1127"/>
        <end position="1151"/>
    </location>
</feature>
<evidence type="ECO:0000256" key="25">
    <source>
        <dbReference type="SAM" id="MobiDB-lite"/>
    </source>
</evidence>
<proteinExistence type="inferred from homology"/>
<dbReference type="Pfam" id="PF00809">
    <property type="entry name" value="Pterin_bind"/>
    <property type="match status" value="1"/>
</dbReference>
<evidence type="ECO:0000256" key="19">
    <source>
        <dbReference type="ARBA" id="ARBA00022909"/>
    </source>
</evidence>
<keyword evidence="20" id="KW-0511">Multifunctional enzyme</keyword>
<comment type="function">
    <text evidence="21">Catalyzes three sequential steps of tetrahydrofolate biosynthesis.</text>
</comment>
<evidence type="ECO:0000256" key="10">
    <source>
        <dbReference type="ARBA" id="ARBA00012458"/>
    </source>
</evidence>
<organism evidence="27 28">
    <name type="scientific">Cercospora kikuchii</name>
    <dbReference type="NCBI Taxonomy" id="84275"/>
    <lineage>
        <taxon>Eukaryota</taxon>
        <taxon>Fungi</taxon>
        <taxon>Dikarya</taxon>
        <taxon>Ascomycota</taxon>
        <taxon>Pezizomycotina</taxon>
        <taxon>Dothideomycetes</taxon>
        <taxon>Dothideomycetidae</taxon>
        <taxon>Mycosphaerellales</taxon>
        <taxon>Mycosphaerellaceae</taxon>
        <taxon>Cercospora</taxon>
    </lineage>
</organism>
<keyword evidence="28" id="KW-1185">Reference proteome</keyword>
<dbReference type="CDD" id="cd00483">
    <property type="entry name" value="HPPK"/>
    <property type="match status" value="1"/>
</dbReference>
<dbReference type="OrthoDB" id="615426at2759"/>
<dbReference type="AlphaFoldDB" id="A0A9P3CIL4"/>
<dbReference type="Proteomes" id="UP000825890">
    <property type="component" value="Unassembled WGS sequence"/>
</dbReference>
<feature type="compositionally biased region" description="Low complexity" evidence="25">
    <location>
        <begin position="75"/>
        <end position="84"/>
    </location>
</feature>
<dbReference type="NCBIfam" id="TIGR01498">
    <property type="entry name" value="folK"/>
    <property type="match status" value="1"/>
</dbReference>
<comment type="caution">
    <text evidence="27">The sequence shown here is derived from an EMBL/GenBank/DDBJ whole genome shotgun (WGS) entry which is preliminary data.</text>
</comment>
<dbReference type="GO" id="GO:0005740">
    <property type="term" value="C:mitochondrial envelope"/>
    <property type="evidence" value="ECO:0007669"/>
    <property type="project" value="TreeGrafter"/>
</dbReference>
<dbReference type="GO" id="GO:0003848">
    <property type="term" value="F:2-amino-4-hydroxy-6-hydroxymethyldihydropteridine diphosphokinase activity"/>
    <property type="evidence" value="ECO:0007669"/>
    <property type="project" value="UniProtKB-EC"/>
</dbReference>
<feature type="region of interest" description="Disordered" evidence="25">
    <location>
        <begin position="389"/>
        <end position="420"/>
    </location>
</feature>
<evidence type="ECO:0000256" key="24">
    <source>
        <dbReference type="ARBA" id="ARBA00068111"/>
    </source>
</evidence>
<dbReference type="Gene3D" id="3.30.70.560">
    <property type="entry name" value="7,8-Dihydro-6-hydroxymethylpterin-pyrophosphokinase HPPK"/>
    <property type="match status" value="1"/>
</dbReference>
<comment type="pathway">
    <text evidence="6">Cofactor biosynthesis; tetrahydrofolate biosynthesis; 2-amino-4-hydroxy-6-hydroxymethyl-7,8-dihydropteridine diphosphate from 7,8-dihydroneopterin triphosphate: step 3/4.</text>
</comment>
<comment type="similarity">
    <text evidence="8">In the N-terminal section; belongs to the DHNA family.</text>
</comment>
<evidence type="ECO:0000256" key="11">
    <source>
        <dbReference type="ARBA" id="ARBA00013043"/>
    </source>
</evidence>
<evidence type="ECO:0000256" key="5">
    <source>
        <dbReference type="ARBA" id="ARBA00004763"/>
    </source>
</evidence>
<dbReference type="PANTHER" id="PTHR20941:SF1">
    <property type="entry name" value="FOLIC ACID SYNTHESIS PROTEIN FOL1"/>
    <property type="match status" value="1"/>
</dbReference>
<dbReference type="PROSITE" id="PS50972">
    <property type="entry name" value="PTERIN_BINDING"/>
    <property type="match status" value="1"/>
</dbReference>
<dbReference type="InterPro" id="IPR045031">
    <property type="entry name" value="DHP_synth-like"/>
</dbReference>
<dbReference type="NCBIfam" id="TIGR01496">
    <property type="entry name" value="DHPS"/>
    <property type="match status" value="1"/>
</dbReference>
<keyword evidence="13" id="KW-0808">Transferase</keyword>
<dbReference type="PROSITE" id="PS00793">
    <property type="entry name" value="DHPS_2"/>
    <property type="match status" value="1"/>
</dbReference>
<dbReference type="EMBL" id="BOLY01000004">
    <property type="protein sequence ID" value="GIZ43887.1"/>
    <property type="molecule type" value="Genomic_DNA"/>
</dbReference>
<keyword evidence="19" id="KW-0289">Folate biosynthesis</keyword>
<gene>
    <name evidence="27" type="ORF">CKM354_000709900</name>
</gene>
<comment type="pathway">
    <text evidence="7">Cofactor biosynthesis; tetrahydrofolate biosynthesis; 2-amino-4-hydroxy-6-hydroxymethyl-7,8-dihydropteridine diphosphate from 7,8-dihydroneopterin triphosphate: step 4/4.</text>
</comment>
<evidence type="ECO:0000256" key="13">
    <source>
        <dbReference type="ARBA" id="ARBA00022679"/>
    </source>
</evidence>
<dbReference type="PANTHER" id="PTHR20941">
    <property type="entry name" value="FOLATE SYNTHESIS PROTEINS"/>
    <property type="match status" value="1"/>
</dbReference>
<dbReference type="GO" id="GO:0005524">
    <property type="term" value="F:ATP binding"/>
    <property type="evidence" value="ECO:0007669"/>
    <property type="project" value="UniProtKB-KW"/>
</dbReference>
<evidence type="ECO:0000256" key="21">
    <source>
        <dbReference type="ARBA" id="ARBA00058009"/>
    </source>
</evidence>
<comment type="cofactor">
    <cofactor evidence="4">
        <name>Mg(2+)</name>
        <dbReference type="ChEBI" id="CHEBI:18420"/>
    </cofactor>
</comment>
<feature type="region of interest" description="Disordered" evidence="25">
    <location>
        <begin position="1118"/>
        <end position="1163"/>
    </location>
</feature>
<dbReference type="Gene3D" id="3.20.20.20">
    <property type="entry name" value="Dihydropteroate synthase-like"/>
    <property type="match status" value="1"/>
</dbReference>
<dbReference type="GO" id="GO:0046656">
    <property type="term" value="P:folic acid biosynthetic process"/>
    <property type="evidence" value="ECO:0007669"/>
    <property type="project" value="UniProtKB-KW"/>
</dbReference>
<evidence type="ECO:0000256" key="18">
    <source>
        <dbReference type="ARBA" id="ARBA00022842"/>
    </source>
</evidence>
<dbReference type="GO" id="GO:0046654">
    <property type="term" value="P:tetrahydrofolate biosynthetic process"/>
    <property type="evidence" value="ECO:0007669"/>
    <property type="project" value="TreeGrafter"/>
</dbReference>
<keyword evidence="17" id="KW-0067">ATP-binding</keyword>
<feature type="compositionally biased region" description="Basic and acidic residues" evidence="25">
    <location>
        <begin position="87"/>
        <end position="101"/>
    </location>
</feature>
<dbReference type="InterPro" id="IPR000489">
    <property type="entry name" value="Pterin-binding_dom"/>
</dbReference>
<feature type="region of interest" description="Disordered" evidence="25">
    <location>
        <begin position="58"/>
        <end position="101"/>
    </location>
</feature>
<evidence type="ECO:0000256" key="3">
    <source>
        <dbReference type="ARBA" id="ARBA00001353"/>
    </source>
</evidence>
<dbReference type="GO" id="GO:0016301">
    <property type="term" value="F:kinase activity"/>
    <property type="evidence" value="ECO:0007669"/>
    <property type="project" value="UniProtKB-KW"/>
</dbReference>
<comment type="catalytic activity">
    <reaction evidence="2">
        <text>6-hydroxymethyl-7,8-dihydropterin + ATP = (7,8-dihydropterin-6-yl)methyl diphosphate + AMP + H(+)</text>
        <dbReference type="Rhea" id="RHEA:11412"/>
        <dbReference type="ChEBI" id="CHEBI:15378"/>
        <dbReference type="ChEBI" id="CHEBI:30616"/>
        <dbReference type="ChEBI" id="CHEBI:44841"/>
        <dbReference type="ChEBI" id="CHEBI:72950"/>
        <dbReference type="ChEBI" id="CHEBI:456215"/>
        <dbReference type="EC" id="2.7.6.3"/>
    </reaction>
</comment>
<evidence type="ECO:0000256" key="9">
    <source>
        <dbReference type="ARBA" id="ARBA00009951"/>
    </source>
</evidence>
<comment type="catalytic activity">
    <reaction evidence="3">
        <text>7,8-dihydroneopterin = 6-hydroxymethyl-7,8-dihydropterin + glycolaldehyde</text>
        <dbReference type="Rhea" id="RHEA:10540"/>
        <dbReference type="ChEBI" id="CHEBI:17001"/>
        <dbReference type="ChEBI" id="CHEBI:17071"/>
        <dbReference type="ChEBI" id="CHEBI:44841"/>
        <dbReference type="EC" id="4.1.2.25"/>
    </reaction>
</comment>
<keyword evidence="18" id="KW-0460">Magnesium</keyword>
<dbReference type="EC" id="2.7.6.3" evidence="12"/>
<evidence type="ECO:0000256" key="1">
    <source>
        <dbReference type="ARBA" id="ARBA00000012"/>
    </source>
</evidence>
<dbReference type="CDD" id="cd00739">
    <property type="entry name" value="DHPS"/>
    <property type="match status" value="1"/>
</dbReference>
<evidence type="ECO:0000256" key="16">
    <source>
        <dbReference type="ARBA" id="ARBA00022777"/>
    </source>
</evidence>
<dbReference type="InterPro" id="IPR000550">
    <property type="entry name" value="Hppk"/>
</dbReference>
<comment type="pathway">
    <text evidence="5">Cofactor biosynthesis; tetrahydrofolate biosynthesis; 7,8-dihydrofolate from 2-amino-4-hydroxy-6-hydroxymethyl-7,8-dihydropteridine diphosphate and 4-aminobenzoate: step 1/2.</text>
</comment>
<dbReference type="EC" id="4.1.2.25" evidence="11"/>
<dbReference type="InterPro" id="IPR006390">
    <property type="entry name" value="DHP_synth_dom"/>
</dbReference>
<accession>A0A9P3CIL4</accession>
<reference evidence="27 28" key="1">
    <citation type="submission" date="2021-01" db="EMBL/GenBank/DDBJ databases">
        <title>Cercospora kikuchii MAFF 305040 whole genome shotgun sequence.</title>
        <authorList>
            <person name="Kashiwa T."/>
            <person name="Suzuki T."/>
        </authorList>
    </citation>
    <scope>NUCLEOTIDE SEQUENCE [LARGE SCALE GENOMIC DNA]</scope>
    <source>
        <strain evidence="27 28">MAFF 305040</strain>
    </source>
</reference>
<comment type="similarity">
    <text evidence="9">In the C-terminal section; belongs to the DHPS family.</text>
</comment>
<evidence type="ECO:0000256" key="6">
    <source>
        <dbReference type="ARBA" id="ARBA00005013"/>
    </source>
</evidence>
<evidence type="ECO:0000256" key="7">
    <source>
        <dbReference type="ARBA" id="ARBA00005051"/>
    </source>
</evidence>
<evidence type="ECO:0000256" key="20">
    <source>
        <dbReference type="ARBA" id="ARBA00023268"/>
    </source>
</evidence>
<dbReference type="FunFam" id="3.20.20.20:FF:000006">
    <property type="entry name" value="Dihydropteroate synthase"/>
    <property type="match status" value="1"/>
</dbReference>
<feature type="compositionally biased region" description="Basic and acidic residues" evidence="25">
    <location>
        <begin position="367"/>
        <end position="380"/>
    </location>
</feature>
<dbReference type="GO" id="GO:0046872">
    <property type="term" value="F:metal ion binding"/>
    <property type="evidence" value="ECO:0007669"/>
    <property type="project" value="UniProtKB-KW"/>
</dbReference>
<dbReference type="GO" id="GO:0004156">
    <property type="term" value="F:dihydropteroate synthase activity"/>
    <property type="evidence" value="ECO:0007669"/>
    <property type="project" value="UniProtKB-EC"/>
</dbReference>
<evidence type="ECO:0000256" key="12">
    <source>
        <dbReference type="ARBA" id="ARBA00013253"/>
    </source>
</evidence>
<protein>
    <recommendedName>
        <fullName evidence="23">Folic acid synthesis protein FOL1</fullName>
        <ecNumber evidence="10">2.5.1.15</ecNumber>
        <ecNumber evidence="12">2.7.6.3</ecNumber>
        <ecNumber evidence="11">4.1.2.25</ecNumber>
    </recommendedName>
    <alternativeName>
        <fullName evidence="24">Folic acid synthesis protein fol1</fullName>
    </alternativeName>
</protein>
<dbReference type="SUPFAM" id="SSF55083">
    <property type="entry name" value="6-hydroxymethyl-7,8-dihydropterin pyrophosphokinase, HPPK"/>
    <property type="match status" value="1"/>
</dbReference>
<dbReference type="EC" id="2.5.1.15" evidence="10"/>
<keyword evidence="15" id="KW-0547">Nucleotide-binding</keyword>
<evidence type="ECO:0000256" key="2">
    <source>
        <dbReference type="ARBA" id="ARBA00000198"/>
    </source>
</evidence>
<dbReference type="SUPFAM" id="SSF51717">
    <property type="entry name" value="Dihydropteroate synthetase-like"/>
    <property type="match status" value="1"/>
</dbReference>
<keyword evidence="14" id="KW-0479">Metal-binding</keyword>
<dbReference type="RefSeq" id="XP_044658374.1">
    <property type="nucleotide sequence ID" value="XM_044802439.1"/>
</dbReference>
<evidence type="ECO:0000259" key="26">
    <source>
        <dbReference type="PROSITE" id="PS50972"/>
    </source>
</evidence>
<evidence type="ECO:0000313" key="28">
    <source>
        <dbReference type="Proteomes" id="UP000825890"/>
    </source>
</evidence>
<dbReference type="InterPro" id="IPR035907">
    <property type="entry name" value="Hppk_sf"/>
</dbReference>
<evidence type="ECO:0000256" key="15">
    <source>
        <dbReference type="ARBA" id="ARBA00022741"/>
    </source>
</evidence>
<evidence type="ECO:0000256" key="23">
    <source>
        <dbReference type="ARBA" id="ARBA00067568"/>
    </source>
</evidence>
<dbReference type="GO" id="GO:0004150">
    <property type="term" value="F:dihydroneopterin aldolase activity"/>
    <property type="evidence" value="ECO:0007669"/>
    <property type="project" value="UniProtKB-EC"/>
</dbReference>